<gene>
    <name evidence="3" type="ORF">CVIRNUC_003989</name>
</gene>
<dbReference type="Proteomes" id="UP001314263">
    <property type="component" value="Unassembled WGS sequence"/>
</dbReference>
<evidence type="ECO:0000256" key="2">
    <source>
        <dbReference type="SAM" id="SignalP"/>
    </source>
</evidence>
<comment type="caution">
    <text evidence="3">The sequence shown here is derived from an EMBL/GenBank/DDBJ whole genome shotgun (WGS) entry which is preliminary data.</text>
</comment>
<keyword evidence="4" id="KW-1185">Reference proteome</keyword>
<keyword evidence="2" id="KW-0732">Signal</keyword>
<feature type="signal peptide" evidence="2">
    <location>
        <begin position="1"/>
        <end position="24"/>
    </location>
</feature>
<evidence type="ECO:0000256" key="1">
    <source>
        <dbReference type="SAM" id="Coils"/>
    </source>
</evidence>
<feature type="chain" id="PRO_5043505614" description="Transmembrane protein" evidence="2">
    <location>
        <begin position="25"/>
        <end position="169"/>
    </location>
</feature>
<dbReference type="AlphaFoldDB" id="A0AAV1I4F8"/>
<accession>A0AAV1I4F8</accession>
<evidence type="ECO:0000313" key="4">
    <source>
        <dbReference type="Proteomes" id="UP001314263"/>
    </source>
</evidence>
<proteinExistence type="predicted"/>
<protein>
    <recommendedName>
        <fullName evidence="5">Transmembrane protein</fullName>
    </recommendedName>
</protein>
<keyword evidence="1" id="KW-0175">Coiled coil</keyword>
<sequence length="169" mass="18116">MGVTRAVSLAALCLVLLSCSLCSGLAHTAQHMPAGQLDSSNGVSTSRDLLQASLHMTSNDFEEALEEQDLAMTELEEEELAAEADADADMDKALSMDTEGLMREEKARRFLGMGAGAWPTFGLVGERQAALYYGACALFSVFFFKNSGLRYDLLLARSNSHGKSARLGA</sequence>
<name>A0AAV1I4F8_9CHLO</name>
<reference evidence="3 4" key="1">
    <citation type="submission" date="2023-10" db="EMBL/GenBank/DDBJ databases">
        <authorList>
            <person name="Maclean D."/>
            <person name="Macfadyen A."/>
        </authorList>
    </citation>
    <scope>NUCLEOTIDE SEQUENCE [LARGE SCALE GENOMIC DNA]</scope>
</reference>
<feature type="coiled-coil region" evidence="1">
    <location>
        <begin position="58"/>
        <end position="85"/>
    </location>
</feature>
<dbReference type="PROSITE" id="PS51257">
    <property type="entry name" value="PROKAR_LIPOPROTEIN"/>
    <property type="match status" value="1"/>
</dbReference>
<dbReference type="EMBL" id="CAUYUE010000005">
    <property type="protein sequence ID" value="CAK0772687.1"/>
    <property type="molecule type" value="Genomic_DNA"/>
</dbReference>
<evidence type="ECO:0008006" key="5">
    <source>
        <dbReference type="Google" id="ProtNLM"/>
    </source>
</evidence>
<evidence type="ECO:0000313" key="3">
    <source>
        <dbReference type="EMBL" id="CAK0772687.1"/>
    </source>
</evidence>
<organism evidence="3 4">
    <name type="scientific">Coccomyxa viridis</name>
    <dbReference type="NCBI Taxonomy" id="1274662"/>
    <lineage>
        <taxon>Eukaryota</taxon>
        <taxon>Viridiplantae</taxon>
        <taxon>Chlorophyta</taxon>
        <taxon>core chlorophytes</taxon>
        <taxon>Trebouxiophyceae</taxon>
        <taxon>Trebouxiophyceae incertae sedis</taxon>
        <taxon>Coccomyxaceae</taxon>
        <taxon>Coccomyxa</taxon>
    </lineage>
</organism>